<dbReference type="Gene3D" id="1.20.1080.10">
    <property type="entry name" value="Glycerol uptake facilitator protein"/>
    <property type="match status" value="1"/>
</dbReference>
<dbReference type="SUPFAM" id="SSF81338">
    <property type="entry name" value="Aquaporin-like"/>
    <property type="match status" value="1"/>
</dbReference>
<feature type="region of interest" description="Disordered" evidence="6">
    <location>
        <begin position="278"/>
        <end position="314"/>
    </location>
</feature>
<keyword evidence="5" id="KW-0813">Transport</keyword>
<feature type="transmembrane region" description="Helical" evidence="7">
    <location>
        <begin position="188"/>
        <end position="206"/>
    </location>
</feature>
<keyword evidence="4 7" id="KW-0472">Membrane</keyword>
<feature type="transmembrane region" description="Helical" evidence="7">
    <location>
        <begin position="236"/>
        <end position="256"/>
    </location>
</feature>
<sequence length="314" mass="32911">MSQLEVQPVEETSKTKTLAAIGSELIGSFLIFLTIYLVSSLSPSMYGASVLLIAIATGLVYAAMIAVFGQFSGGQFNPAVTLVAILTGRTTVLNGIFYIIMQLCGAIAAGSLVRFILPTSQTATAKMWLSAAVNGFDEGSVSATQLQSAGLSFGVLPAVIVEIAAAIIIIATAVYLMNRDDVSSVQSAASMGIAYTVGVILTYPITGSSLNPARSTGIAIAAQNIKLTVNPLHQLFIFWICPILTAAIVSIIVITCKNFGQKTPVEVVEVEENAEIKEEDFADPTNLSETNPSGDANFADTDADVENDSATEKI</sequence>
<keyword evidence="3 7" id="KW-1133">Transmembrane helix</keyword>
<dbReference type="EMBL" id="FMBL01000001">
    <property type="protein sequence ID" value="SCC78842.1"/>
    <property type="molecule type" value="Genomic_DNA"/>
</dbReference>
<dbReference type="STRING" id="1505727.GA0061077_0448"/>
<comment type="similarity">
    <text evidence="5">Belongs to the MIP/aquaporin (TC 1.A.8) family.</text>
</comment>
<dbReference type="Pfam" id="PF00230">
    <property type="entry name" value="MIP"/>
    <property type="match status" value="1"/>
</dbReference>
<feature type="transmembrane region" description="Helical" evidence="7">
    <location>
        <begin position="45"/>
        <end position="68"/>
    </location>
</feature>
<evidence type="ECO:0000256" key="7">
    <source>
        <dbReference type="SAM" id="Phobius"/>
    </source>
</evidence>
<evidence type="ECO:0000256" key="4">
    <source>
        <dbReference type="ARBA" id="ARBA00023136"/>
    </source>
</evidence>
<evidence type="ECO:0000313" key="8">
    <source>
        <dbReference type="EMBL" id="SCC78842.1"/>
    </source>
</evidence>
<protein>
    <submittedName>
        <fullName evidence="8">Aquaporin Z</fullName>
    </submittedName>
</protein>
<dbReference type="InterPro" id="IPR034294">
    <property type="entry name" value="Aquaporin_transptr"/>
</dbReference>
<feature type="transmembrane region" description="Helical" evidence="7">
    <location>
        <begin position="96"/>
        <end position="117"/>
    </location>
</feature>
<dbReference type="PANTHER" id="PTHR19139">
    <property type="entry name" value="AQUAPORIN TRANSPORTER"/>
    <property type="match status" value="1"/>
</dbReference>
<evidence type="ECO:0000256" key="2">
    <source>
        <dbReference type="ARBA" id="ARBA00022692"/>
    </source>
</evidence>
<dbReference type="RefSeq" id="WP_091847283.1">
    <property type="nucleotide sequence ID" value="NZ_FMBL01000001.1"/>
</dbReference>
<keyword evidence="9" id="KW-1185">Reference proteome</keyword>
<accession>A0A1C4H256</accession>
<feature type="transmembrane region" description="Helical" evidence="7">
    <location>
        <begin position="18"/>
        <end position="39"/>
    </location>
</feature>
<dbReference type="InterPro" id="IPR000425">
    <property type="entry name" value="MIP"/>
</dbReference>
<evidence type="ECO:0000256" key="6">
    <source>
        <dbReference type="SAM" id="MobiDB-lite"/>
    </source>
</evidence>
<dbReference type="AlphaFoldDB" id="A0A1C4H256"/>
<keyword evidence="2 5" id="KW-0812">Transmembrane</keyword>
<evidence type="ECO:0000256" key="5">
    <source>
        <dbReference type="RuleBase" id="RU000477"/>
    </source>
</evidence>
<feature type="compositionally biased region" description="Acidic residues" evidence="6">
    <location>
        <begin position="301"/>
        <end position="314"/>
    </location>
</feature>
<dbReference type="PANTHER" id="PTHR19139:SF284">
    <property type="entry name" value="AQUAPORIN"/>
    <property type="match status" value="1"/>
</dbReference>
<dbReference type="Proteomes" id="UP000242610">
    <property type="component" value="Unassembled WGS sequence"/>
</dbReference>
<dbReference type="InterPro" id="IPR023271">
    <property type="entry name" value="Aquaporin-like"/>
</dbReference>
<feature type="transmembrane region" description="Helical" evidence="7">
    <location>
        <begin position="155"/>
        <end position="176"/>
    </location>
</feature>
<evidence type="ECO:0000256" key="3">
    <source>
        <dbReference type="ARBA" id="ARBA00022989"/>
    </source>
</evidence>
<dbReference type="GO" id="GO:0015250">
    <property type="term" value="F:water channel activity"/>
    <property type="evidence" value="ECO:0007669"/>
    <property type="project" value="TreeGrafter"/>
</dbReference>
<dbReference type="OrthoDB" id="9807293at2"/>
<reference evidence="9" key="1">
    <citation type="submission" date="2016-08" db="EMBL/GenBank/DDBJ databases">
        <authorList>
            <person name="Varghese N."/>
            <person name="Submissions Spin"/>
        </authorList>
    </citation>
    <scope>NUCLEOTIDE SEQUENCE [LARGE SCALE GENOMIC DNA]</scope>
    <source>
        <strain evidence="9">R-52791</strain>
    </source>
</reference>
<evidence type="ECO:0000313" key="9">
    <source>
        <dbReference type="Proteomes" id="UP000242610"/>
    </source>
</evidence>
<dbReference type="PRINTS" id="PR00783">
    <property type="entry name" value="MINTRINSICP"/>
</dbReference>
<gene>
    <name evidence="8" type="ORF">GA0061077_0448</name>
</gene>
<dbReference type="GO" id="GO:0005886">
    <property type="term" value="C:plasma membrane"/>
    <property type="evidence" value="ECO:0007669"/>
    <property type="project" value="TreeGrafter"/>
</dbReference>
<feature type="compositionally biased region" description="Polar residues" evidence="6">
    <location>
        <begin position="285"/>
        <end position="294"/>
    </location>
</feature>
<organism evidence="8 9">
    <name type="scientific">Bifidobacterium commune</name>
    <dbReference type="NCBI Taxonomy" id="1505727"/>
    <lineage>
        <taxon>Bacteria</taxon>
        <taxon>Bacillati</taxon>
        <taxon>Actinomycetota</taxon>
        <taxon>Actinomycetes</taxon>
        <taxon>Bifidobacteriales</taxon>
        <taxon>Bifidobacteriaceae</taxon>
        <taxon>Bifidobacterium</taxon>
    </lineage>
</organism>
<comment type="subcellular location">
    <subcellularLocation>
        <location evidence="1">Membrane</location>
        <topology evidence="1">Multi-pass membrane protein</topology>
    </subcellularLocation>
</comment>
<evidence type="ECO:0000256" key="1">
    <source>
        <dbReference type="ARBA" id="ARBA00004141"/>
    </source>
</evidence>
<proteinExistence type="inferred from homology"/>
<name>A0A1C4H256_9BIFI</name>